<evidence type="ECO:0000256" key="1">
    <source>
        <dbReference type="ARBA" id="ARBA00004496"/>
    </source>
</evidence>
<evidence type="ECO:0000256" key="11">
    <source>
        <dbReference type="ARBA" id="ARBA00023125"/>
    </source>
</evidence>
<evidence type="ECO:0000313" key="17">
    <source>
        <dbReference type="EMBL" id="KAF2281805.1"/>
    </source>
</evidence>
<evidence type="ECO:0000259" key="15">
    <source>
        <dbReference type="Pfam" id="PF00329"/>
    </source>
</evidence>
<keyword evidence="12" id="KW-0234">DNA repair</keyword>
<dbReference type="SUPFAM" id="SSF143243">
    <property type="entry name" value="Nqo5-like"/>
    <property type="match status" value="1"/>
</dbReference>
<dbReference type="EMBL" id="JAAGAX010000511">
    <property type="protein sequence ID" value="KAF2281805.1"/>
    <property type="molecule type" value="Genomic_DNA"/>
</dbReference>
<evidence type="ECO:0000256" key="9">
    <source>
        <dbReference type="ARBA" id="ARBA00022840"/>
    </source>
</evidence>
<comment type="similarity">
    <text evidence="2 13">Belongs to the complex I 30 kDa subunit family.</text>
</comment>
<name>A0A6A6K026_HEVBR</name>
<dbReference type="GO" id="GO:0006281">
    <property type="term" value="P:DNA repair"/>
    <property type="evidence" value="ECO:0007669"/>
    <property type="project" value="UniProtKB-KW"/>
</dbReference>
<feature type="domain" description="NADH:ubiquinone oxidoreductase-like 20kDa subunit" evidence="16">
    <location>
        <begin position="235"/>
        <end position="304"/>
    </location>
</feature>
<dbReference type="GO" id="GO:0008137">
    <property type="term" value="F:NADH dehydrogenase (ubiquinone) activity"/>
    <property type="evidence" value="ECO:0007669"/>
    <property type="project" value="InterPro"/>
</dbReference>
<dbReference type="GO" id="GO:0051539">
    <property type="term" value="F:4 iron, 4 sulfur cluster binding"/>
    <property type="evidence" value="ECO:0007669"/>
    <property type="project" value="InterPro"/>
</dbReference>
<sequence>MGYVRNRQPSTTLSGGESQRVKLSKELSKRSTGRTLYILDEPTTGLHISDVKNLLRILHMLAKLGNTVVVIEHNLHVVKTADYVIDIGPEGGDRGGSVVALGPPAELVKQYPSSITAQYLLQYLQNAKAIRRAPRLSGWEERQRRQVISAPLVRLGSGPWCFSRGCSPWGLFMSGASAPWSGSKTMENQQHQVLEQELWQGYKDKGFVVTKFSDLADSVGQPQAGGRYDSSRNFNKKMAPALRRVYDQMAEPKYVISMGSCANGGGYYHYSYSVVRGCDRIVPVDIYVPGCPPTAEALLYGILCLQQKYLGVTLGRGKRRGHDEECRTSGWFEREVFDMYGIKFDKHPDLRRILTDYGFSGHPMLKDFPLTGYDEVRYDIQKKQVVYQPVNLQQDFRNFDATSPWKGDK</sequence>
<dbReference type="GO" id="GO:0003677">
    <property type="term" value="F:DNA binding"/>
    <property type="evidence" value="ECO:0007669"/>
    <property type="project" value="UniProtKB-KW"/>
</dbReference>
<dbReference type="NCBIfam" id="NF005012">
    <property type="entry name" value="PRK06411.1"/>
    <property type="match status" value="1"/>
</dbReference>
<evidence type="ECO:0000256" key="14">
    <source>
        <dbReference type="SAM" id="MobiDB-lite"/>
    </source>
</evidence>
<keyword evidence="4" id="KW-0963">Cytoplasm</keyword>
<keyword evidence="7" id="KW-0227">DNA damage</keyword>
<organism evidence="17 18">
    <name type="scientific">Hevea brasiliensis</name>
    <name type="common">Para rubber tree</name>
    <name type="synonym">Siphonia brasiliensis</name>
    <dbReference type="NCBI Taxonomy" id="3981"/>
    <lineage>
        <taxon>Eukaryota</taxon>
        <taxon>Viridiplantae</taxon>
        <taxon>Streptophyta</taxon>
        <taxon>Embryophyta</taxon>
        <taxon>Tracheophyta</taxon>
        <taxon>Spermatophyta</taxon>
        <taxon>Magnoliopsida</taxon>
        <taxon>eudicotyledons</taxon>
        <taxon>Gunneridae</taxon>
        <taxon>Pentapetalae</taxon>
        <taxon>rosids</taxon>
        <taxon>fabids</taxon>
        <taxon>Malpighiales</taxon>
        <taxon>Euphorbiaceae</taxon>
        <taxon>Crotonoideae</taxon>
        <taxon>Micrandreae</taxon>
        <taxon>Hevea</taxon>
    </lineage>
</organism>
<dbReference type="GO" id="GO:0005737">
    <property type="term" value="C:cytoplasm"/>
    <property type="evidence" value="ECO:0007669"/>
    <property type="project" value="UniProtKB-SubCell"/>
</dbReference>
<evidence type="ECO:0000256" key="4">
    <source>
        <dbReference type="ARBA" id="ARBA00022490"/>
    </source>
</evidence>
<feature type="domain" description="NADH:ubiquinone oxidoreductase 30kDa subunit" evidence="15">
    <location>
        <begin position="328"/>
        <end position="373"/>
    </location>
</feature>
<keyword evidence="18" id="KW-1185">Reference proteome</keyword>
<evidence type="ECO:0000256" key="10">
    <source>
        <dbReference type="ARBA" id="ARBA00022881"/>
    </source>
</evidence>
<keyword evidence="9" id="KW-0067">ATP-binding</keyword>
<gene>
    <name evidence="17" type="ORF">GH714_042629</name>
</gene>
<feature type="compositionally biased region" description="Polar residues" evidence="14">
    <location>
        <begin position="7"/>
        <end position="17"/>
    </location>
</feature>
<reference evidence="17 18" key="1">
    <citation type="journal article" date="2020" name="Mol. Plant">
        <title>The Chromosome-Based Rubber Tree Genome Provides New Insights into Spurge Genome Evolution and Rubber Biosynthesis.</title>
        <authorList>
            <person name="Liu J."/>
            <person name="Shi C."/>
            <person name="Shi C.C."/>
            <person name="Li W."/>
            <person name="Zhang Q.J."/>
            <person name="Zhang Y."/>
            <person name="Li K."/>
            <person name="Lu H.F."/>
            <person name="Shi C."/>
            <person name="Zhu S.T."/>
            <person name="Xiao Z.Y."/>
            <person name="Nan H."/>
            <person name="Yue Y."/>
            <person name="Zhu X.G."/>
            <person name="Wu Y."/>
            <person name="Hong X.N."/>
            <person name="Fan G.Y."/>
            <person name="Tong Y."/>
            <person name="Zhang D."/>
            <person name="Mao C.L."/>
            <person name="Liu Y.L."/>
            <person name="Hao S.J."/>
            <person name="Liu W.Q."/>
            <person name="Lv M.Q."/>
            <person name="Zhang H.B."/>
            <person name="Liu Y."/>
            <person name="Hu-Tang G.R."/>
            <person name="Wang J.P."/>
            <person name="Wang J.H."/>
            <person name="Sun Y.H."/>
            <person name="Ni S.B."/>
            <person name="Chen W.B."/>
            <person name="Zhang X.C."/>
            <person name="Jiao Y.N."/>
            <person name="Eichler E.E."/>
            <person name="Li G.H."/>
            <person name="Liu X."/>
            <person name="Gao L.Z."/>
        </authorList>
    </citation>
    <scope>NUCLEOTIDE SEQUENCE [LARGE SCALE GENOMIC DNA]</scope>
    <source>
        <strain evidence="18">cv. GT1</strain>
        <tissue evidence="17">Leaf</tissue>
    </source>
</reference>
<dbReference type="PROSITE" id="PS00542">
    <property type="entry name" value="COMPLEX1_30K"/>
    <property type="match status" value="1"/>
</dbReference>
<dbReference type="Gene3D" id="3.40.50.12280">
    <property type="match status" value="1"/>
</dbReference>
<dbReference type="GO" id="GO:0016651">
    <property type="term" value="F:oxidoreductase activity, acting on NAD(P)H"/>
    <property type="evidence" value="ECO:0007669"/>
    <property type="project" value="InterPro"/>
</dbReference>
<dbReference type="Gene3D" id="1.20.1580.10">
    <property type="entry name" value="ABC transporter ATPase like domain"/>
    <property type="match status" value="1"/>
</dbReference>
<comment type="subcellular location">
    <subcellularLocation>
        <location evidence="1">Cytoplasm</location>
    </subcellularLocation>
</comment>
<dbReference type="AlphaFoldDB" id="A0A6A6K026"/>
<keyword evidence="6" id="KW-0547">Nucleotide-binding</keyword>
<dbReference type="InterPro" id="IPR006137">
    <property type="entry name" value="NADH_UbQ_OxRdtase-like_20kDa"/>
</dbReference>
<evidence type="ECO:0000256" key="8">
    <source>
        <dbReference type="ARBA" id="ARBA00022769"/>
    </source>
</evidence>
<keyword evidence="13" id="KW-1278">Translocase</keyword>
<dbReference type="PANTHER" id="PTHR43152:SF3">
    <property type="entry name" value="UVRABC SYSTEM PROTEIN A"/>
    <property type="match status" value="1"/>
</dbReference>
<dbReference type="InterPro" id="IPR006138">
    <property type="entry name" value="NADH_UQ_OxRdtase_20Kd_su"/>
</dbReference>
<keyword evidence="13" id="KW-0520">NAD</keyword>
<dbReference type="Gene3D" id="3.30.460.80">
    <property type="entry name" value="NADH:ubiquinone oxidoreductase, 30kDa subunit"/>
    <property type="match status" value="1"/>
</dbReference>
<keyword evidence="10" id="KW-0267">Excision nuclease</keyword>
<dbReference type="InterPro" id="IPR037232">
    <property type="entry name" value="NADH_quin_OxRdtase_su_C/D-like"/>
</dbReference>
<feature type="region of interest" description="Disordered" evidence="14">
    <location>
        <begin position="1"/>
        <end position="25"/>
    </location>
</feature>
<keyword evidence="3 13" id="KW-0813">Transport</keyword>
<dbReference type="FunFam" id="3.40.50.12280:FF:000009">
    <property type="entry name" value="NADH dehydrogenase [ubiquinone] iron-sulfur protein 7, mitochondrial"/>
    <property type="match status" value="1"/>
</dbReference>
<accession>A0A6A6K026</accession>
<evidence type="ECO:0000256" key="13">
    <source>
        <dbReference type="RuleBase" id="RU003456"/>
    </source>
</evidence>
<proteinExistence type="inferred from homology"/>
<keyword evidence="5" id="KW-0677">Repeat</keyword>
<dbReference type="GO" id="GO:0048038">
    <property type="term" value="F:quinone binding"/>
    <property type="evidence" value="ECO:0007669"/>
    <property type="project" value="InterPro"/>
</dbReference>
<keyword evidence="11" id="KW-0238">DNA-binding</keyword>
<dbReference type="Gene3D" id="3.40.50.300">
    <property type="entry name" value="P-loop containing nucleotide triphosphate hydrolases"/>
    <property type="match status" value="1"/>
</dbReference>
<dbReference type="Pfam" id="PF00329">
    <property type="entry name" value="Complex1_30kDa"/>
    <property type="match status" value="1"/>
</dbReference>
<keyword evidence="8" id="KW-0228">DNA excision</keyword>
<dbReference type="Proteomes" id="UP000467840">
    <property type="component" value="Unassembled WGS sequence"/>
</dbReference>
<evidence type="ECO:0000259" key="16">
    <source>
        <dbReference type="Pfam" id="PF01058"/>
    </source>
</evidence>
<dbReference type="InterPro" id="IPR020396">
    <property type="entry name" value="NADH_UbQ_OxRdtase_CS"/>
</dbReference>
<dbReference type="SUPFAM" id="SSF56770">
    <property type="entry name" value="HydA/Nqo6-like"/>
    <property type="match status" value="1"/>
</dbReference>
<evidence type="ECO:0008006" key="19">
    <source>
        <dbReference type="Google" id="ProtNLM"/>
    </source>
</evidence>
<dbReference type="Pfam" id="PF01058">
    <property type="entry name" value="Oxidored_q6"/>
    <property type="match status" value="1"/>
</dbReference>
<dbReference type="PANTHER" id="PTHR43152">
    <property type="entry name" value="UVRABC SYSTEM PROTEIN A"/>
    <property type="match status" value="1"/>
</dbReference>
<dbReference type="GO" id="GO:0005524">
    <property type="term" value="F:ATP binding"/>
    <property type="evidence" value="ECO:0007669"/>
    <property type="project" value="UniProtKB-KW"/>
</dbReference>
<dbReference type="InterPro" id="IPR001268">
    <property type="entry name" value="NADH_UbQ_OxRdtase_30kDa_su"/>
</dbReference>
<dbReference type="PROSITE" id="PS01150">
    <property type="entry name" value="COMPLEX1_20K"/>
    <property type="match status" value="1"/>
</dbReference>
<dbReference type="GO" id="GO:0004518">
    <property type="term" value="F:nuclease activity"/>
    <property type="evidence" value="ECO:0007669"/>
    <property type="project" value="UniProtKB-KW"/>
</dbReference>
<evidence type="ECO:0000256" key="6">
    <source>
        <dbReference type="ARBA" id="ARBA00022741"/>
    </source>
</evidence>
<evidence type="ECO:0000256" key="12">
    <source>
        <dbReference type="ARBA" id="ARBA00023204"/>
    </source>
</evidence>
<comment type="caution">
    <text evidence="17">The sequence shown here is derived from an EMBL/GenBank/DDBJ whole genome shotgun (WGS) entry which is preliminary data.</text>
</comment>
<evidence type="ECO:0000256" key="3">
    <source>
        <dbReference type="ARBA" id="ARBA00022448"/>
    </source>
</evidence>
<dbReference type="SUPFAM" id="SSF52540">
    <property type="entry name" value="P-loop containing nucleoside triphosphate hydrolases"/>
    <property type="match status" value="1"/>
</dbReference>
<evidence type="ECO:0000256" key="5">
    <source>
        <dbReference type="ARBA" id="ARBA00022737"/>
    </source>
</evidence>
<evidence type="ECO:0000256" key="7">
    <source>
        <dbReference type="ARBA" id="ARBA00022763"/>
    </source>
</evidence>
<evidence type="ECO:0000313" key="18">
    <source>
        <dbReference type="Proteomes" id="UP000467840"/>
    </source>
</evidence>
<protein>
    <recommendedName>
        <fullName evidence="19">NADH:ubiquinone oxidoreductase-like 20kDa subunit domain-containing protein</fullName>
    </recommendedName>
</protein>
<dbReference type="InterPro" id="IPR027417">
    <property type="entry name" value="P-loop_NTPase"/>
</dbReference>
<evidence type="ECO:0000256" key="2">
    <source>
        <dbReference type="ARBA" id="ARBA00007569"/>
    </source>
</evidence>